<proteinExistence type="inferred from homology"/>
<dbReference type="PANTHER" id="PTHR43716:SF1">
    <property type="entry name" value="D-2-HYDROXYGLUTARATE DEHYDROGENASE, MITOCHONDRIAL"/>
    <property type="match status" value="1"/>
</dbReference>
<dbReference type="GO" id="GO:0050660">
    <property type="term" value="F:flavin adenine dinucleotide binding"/>
    <property type="evidence" value="ECO:0007669"/>
    <property type="project" value="InterPro"/>
</dbReference>
<evidence type="ECO:0000256" key="5">
    <source>
        <dbReference type="ARBA" id="ARBA00023002"/>
    </source>
</evidence>
<comment type="cofactor">
    <cofactor evidence="1">
        <name>FAD</name>
        <dbReference type="ChEBI" id="CHEBI:57692"/>
    </cofactor>
</comment>
<evidence type="ECO:0000256" key="9">
    <source>
        <dbReference type="ARBA" id="ARBA00049267"/>
    </source>
</evidence>
<dbReference type="InterPro" id="IPR051264">
    <property type="entry name" value="FAD-oxidored/transferase_4"/>
</dbReference>
<evidence type="ECO:0000259" key="10">
    <source>
        <dbReference type="Pfam" id="PF02913"/>
    </source>
</evidence>
<dbReference type="GO" id="GO:0005739">
    <property type="term" value="C:mitochondrion"/>
    <property type="evidence" value="ECO:0007669"/>
    <property type="project" value="TreeGrafter"/>
</dbReference>
<evidence type="ECO:0000256" key="4">
    <source>
        <dbReference type="ARBA" id="ARBA00022827"/>
    </source>
</evidence>
<comment type="similarity">
    <text evidence="2">Belongs to the FAD-binding oxidoreductase/transferase type 4 family.</text>
</comment>
<evidence type="ECO:0000313" key="11">
    <source>
        <dbReference type="EMBL" id="EKC17936.1"/>
    </source>
</evidence>
<gene>
    <name evidence="11" type="ORF">CGI_10000028</name>
</gene>
<evidence type="ECO:0000256" key="6">
    <source>
        <dbReference type="ARBA" id="ARBA00039003"/>
    </source>
</evidence>
<dbReference type="GO" id="GO:0051990">
    <property type="term" value="F:(R)-2-hydroxyglutarate dehydrogenase activity"/>
    <property type="evidence" value="ECO:0007669"/>
    <property type="project" value="UniProtKB-EC"/>
</dbReference>
<evidence type="ECO:0000256" key="3">
    <source>
        <dbReference type="ARBA" id="ARBA00022630"/>
    </source>
</evidence>
<dbReference type="SUPFAM" id="SSF55103">
    <property type="entry name" value="FAD-linked oxidases, C-terminal domain"/>
    <property type="match status" value="1"/>
</dbReference>
<evidence type="ECO:0000256" key="2">
    <source>
        <dbReference type="ARBA" id="ARBA00008000"/>
    </source>
</evidence>
<comment type="catalytic activity">
    <reaction evidence="9">
        <text>(R)-malate + A = oxaloacetate + AH2</text>
        <dbReference type="Rhea" id="RHEA:67460"/>
        <dbReference type="ChEBI" id="CHEBI:13193"/>
        <dbReference type="ChEBI" id="CHEBI:15588"/>
        <dbReference type="ChEBI" id="CHEBI:16452"/>
        <dbReference type="ChEBI" id="CHEBI:17499"/>
    </reaction>
    <physiologicalReaction direction="left-to-right" evidence="9">
        <dbReference type="Rhea" id="RHEA:67461"/>
    </physiologicalReaction>
</comment>
<accession>K1Q990</accession>
<dbReference type="HOGENOM" id="CLU_096307_0_0_1"/>
<evidence type="ECO:0000256" key="1">
    <source>
        <dbReference type="ARBA" id="ARBA00001974"/>
    </source>
</evidence>
<protein>
    <recommendedName>
        <fullName evidence="7">D-2-hydroxyglutarate dehydrogenase, mitochondrial</fullName>
        <ecNumber evidence="6">1.1.99.39</ecNumber>
    </recommendedName>
</protein>
<evidence type="ECO:0000256" key="8">
    <source>
        <dbReference type="ARBA" id="ARBA00045410"/>
    </source>
</evidence>
<dbReference type="PANTHER" id="PTHR43716">
    <property type="entry name" value="D-2-HYDROXYGLUTARATE DEHYDROGENASE, MITOCHONDRIAL"/>
    <property type="match status" value="1"/>
</dbReference>
<dbReference type="Pfam" id="PF02913">
    <property type="entry name" value="FAD-oxidase_C"/>
    <property type="match status" value="1"/>
</dbReference>
<evidence type="ECO:0000256" key="7">
    <source>
        <dbReference type="ARBA" id="ARBA00039639"/>
    </source>
</evidence>
<dbReference type="FunFam" id="3.30.70.2740:FF:000002">
    <property type="entry name" value="D-2-hydroxyglutarate dehydrogenase mitochondrial"/>
    <property type="match status" value="1"/>
</dbReference>
<feature type="domain" description="FAD-binding oxidoreductase/transferase type 4 C-terminal" evidence="10">
    <location>
        <begin position="1"/>
        <end position="132"/>
    </location>
</feature>
<dbReference type="EMBL" id="JH820898">
    <property type="protein sequence ID" value="EKC17936.1"/>
    <property type="molecule type" value="Genomic_DNA"/>
</dbReference>
<dbReference type="EC" id="1.1.99.39" evidence="6"/>
<dbReference type="AlphaFoldDB" id="K1Q990"/>
<comment type="function">
    <text evidence="8">Catalyzes the oxidation of D-2-hydroxyglutarate (D-2-HG) to alpha-ketoglutarate. Also catalyzes the oxidation of other D-2-hydroxyacids, such as D-malate (D-MAL) and D-lactate (D-LAC). Exhibits high activities towards D-2-HG and D-MAL but a very weak activity towards D-LAC.</text>
</comment>
<reference evidence="11" key="1">
    <citation type="journal article" date="2012" name="Nature">
        <title>The oyster genome reveals stress adaptation and complexity of shell formation.</title>
        <authorList>
            <person name="Zhang G."/>
            <person name="Fang X."/>
            <person name="Guo X."/>
            <person name="Li L."/>
            <person name="Luo R."/>
            <person name="Xu F."/>
            <person name="Yang P."/>
            <person name="Zhang L."/>
            <person name="Wang X."/>
            <person name="Qi H."/>
            <person name="Xiong Z."/>
            <person name="Que H."/>
            <person name="Xie Y."/>
            <person name="Holland P.W."/>
            <person name="Paps J."/>
            <person name="Zhu Y."/>
            <person name="Wu F."/>
            <person name="Chen Y."/>
            <person name="Wang J."/>
            <person name="Peng C."/>
            <person name="Meng J."/>
            <person name="Yang L."/>
            <person name="Liu J."/>
            <person name="Wen B."/>
            <person name="Zhang N."/>
            <person name="Huang Z."/>
            <person name="Zhu Q."/>
            <person name="Feng Y."/>
            <person name="Mount A."/>
            <person name="Hedgecock D."/>
            <person name="Xu Z."/>
            <person name="Liu Y."/>
            <person name="Domazet-Loso T."/>
            <person name="Du Y."/>
            <person name="Sun X."/>
            <person name="Zhang S."/>
            <person name="Liu B."/>
            <person name="Cheng P."/>
            <person name="Jiang X."/>
            <person name="Li J."/>
            <person name="Fan D."/>
            <person name="Wang W."/>
            <person name="Fu W."/>
            <person name="Wang T."/>
            <person name="Wang B."/>
            <person name="Zhang J."/>
            <person name="Peng Z."/>
            <person name="Li Y."/>
            <person name="Li N."/>
            <person name="Wang J."/>
            <person name="Chen M."/>
            <person name="He Y."/>
            <person name="Tan F."/>
            <person name="Song X."/>
            <person name="Zheng Q."/>
            <person name="Huang R."/>
            <person name="Yang H."/>
            <person name="Du X."/>
            <person name="Chen L."/>
            <person name="Yang M."/>
            <person name="Gaffney P.M."/>
            <person name="Wang S."/>
            <person name="Luo L."/>
            <person name="She Z."/>
            <person name="Ming Y."/>
            <person name="Huang W."/>
            <person name="Zhang S."/>
            <person name="Huang B."/>
            <person name="Zhang Y."/>
            <person name="Qu T."/>
            <person name="Ni P."/>
            <person name="Miao G."/>
            <person name="Wang J."/>
            <person name="Wang Q."/>
            <person name="Steinberg C.E."/>
            <person name="Wang H."/>
            <person name="Li N."/>
            <person name="Qian L."/>
            <person name="Zhang G."/>
            <person name="Li Y."/>
            <person name="Yang H."/>
            <person name="Liu X."/>
            <person name="Wang J."/>
            <person name="Yin Y."/>
            <person name="Wang J."/>
        </authorList>
    </citation>
    <scope>NUCLEOTIDE SEQUENCE [LARGE SCALE GENOMIC DNA]</scope>
    <source>
        <strain evidence="11">05x7-T-G4-1.051#20</strain>
    </source>
</reference>
<dbReference type="InterPro" id="IPR004113">
    <property type="entry name" value="FAD-bd_oxidored_4_C"/>
</dbReference>
<dbReference type="InterPro" id="IPR016171">
    <property type="entry name" value="Vanillyl_alc_oxidase_C-sub2"/>
</dbReference>
<dbReference type="Gene3D" id="3.30.70.2740">
    <property type="match status" value="1"/>
</dbReference>
<dbReference type="Gene3D" id="1.10.45.10">
    <property type="entry name" value="Vanillyl-alcohol Oxidase, Chain A, domain 4"/>
    <property type="match status" value="1"/>
</dbReference>
<organism evidence="11">
    <name type="scientific">Magallana gigas</name>
    <name type="common">Pacific oyster</name>
    <name type="synonym">Crassostrea gigas</name>
    <dbReference type="NCBI Taxonomy" id="29159"/>
    <lineage>
        <taxon>Eukaryota</taxon>
        <taxon>Metazoa</taxon>
        <taxon>Spiralia</taxon>
        <taxon>Lophotrochozoa</taxon>
        <taxon>Mollusca</taxon>
        <taxon>Bivalvia</taxon>
        <taxon>Autobranchia</taxon>
        <taxon>Pteriomorphia</taxon>
        <taxon>Ostreida</taxon>
        <taxon>Ostreoidea</taxon>
        <taxon>Ostreidae</taxon>
        <taxon>Magallana</taxon>
    </lineage>
</organism>
<dbReference type="InterPro" id="IPR016164">
    <property type="entry name" value="FAD-linked_Oxase-like_C"/>
</dbReference>
<dbReference type="FunFam" id="1.10.45.10:FF:000001">
    <property type="entry name" value="D-lactate dehydrogenase mitochondrial"/>
    <property type="match status" value="1"/>
</dbReference>
<keyword evidence="4" id="KW-0274">FAD</keyword>
<sequence>MRERIAEGLMHDGYCYKYDVSLPLQSFYGLVEAMRERMGTIVTRVIGYGHVGDGNLHLNLTSPEYSTEVMDKIEPFLYDWVANHKGSISAEHGLGFKKKNFIYHSKSKSAVRLMKDIKHTFDPNMILNPYKVLPDF</sequence>
<keyword evidence="3" id="KW-0285">Flavoprotein</keyword>
<name>K1Q990_MAGGI</name>
<dbReference type="InParanoid" id="K1Q990"/>
<keyword evidence="5" id="KW-0560">Oxidoreductase</keyword>